<keyword evidence="1" id="KW-0732">Signal</keyword>
<name>A0A1Z4BLD9_9FLAO</name>
<sequence>MKKIVAIAALLATTIAFGQAQKKNGWERAKLNGKVKTYTQTGIQVTEEGQEIPMNSELFTQFDKKGTPVKMYSKQNGMTINFVDVYDKEGLLLESASRDDSNTLLSKNVYEYDERGNLTKHDVETPDGNIFMSRINAYNGQDQLIERTECMAGLCDEKITYTYLPNGKVAEESKYSKKELSSKTVYTYDAKGNTIEKQVFDKDNNLKQRITSVFDDNNNETEVKYFDKDGNVTKTESYTLVYDKKKNWIKKTMSVDGKPTMILLQKLKYY</sequence>
<keyword evidence="3" id="KW-1185">Reference proteome</keyword>
<dbReference type="EMBL" id="CP022022">
    <property type="protein sequence ID" value="ASF42114.1"/>
    <property type="molecule type" value="Genomic_DNA"/>
</dbReference>
<dbReference type="KEGG" id="capn:CBG49_02890"/>
<dbReference type="RefSeq" id="WP_088593298.1">
    <property type="nucleotide sequence ID" value="NZ_CP022022.1"/>
</dbReference>
<evidence type="ECO:0000256" key="1">
    <source>
        <dbReference type="SAM" id="SignalP"/>
    </source>
</evidence>
<proteinExistence type="predicted"/>
<reference evidence="3" key="1">
    <citation type="submission" date="2017-06" db="EMBL/GenBank/DDBJ databases">
        <title>Complete genome sequence of Capnocytophaga sp. KCOM 1579 (=ChDC OS43) isolated from a human refractory periapical abscess lesion.</title>
        <authorList>
            <person name="Kook J.-K."/>
            <person name="Park S.-N."/>
            <person name="Lim Y.K."/>
            <person name="Roh H."/>
        </authorList>
    </citation>
    <scope>NUCLEOTIDE SEQUENCE [LARGE SCALE GENOMIC DNA]</scope>
    <source>
        <strain evidence="3">ChDC OS43</strain>
    </source>
</reference>
<evidence type="ECO:0000313" key="2">
    <source>
        <dbReference type="EMBL" id="ASF42114.1"/>
    </source>
</evidence>
<evidence type="ECO:0000313" key="3">
    <source>
        <dbReference type="Proteomes" id="UP000197007"/>
    </source>
</evidence>
<gene>
    <name evidence="2" type="ORF">CBG49_02890</name>
</gene>
<accession>A0A1Z4BLD9</accession>
<protein>
    <submittedName>
        <fullName evidence="2">Type IV secretion protein Rhs</fullName>
    </submittedName>
</protein>
<dbReference type="Gene3D" id="2.180.10.10">
    <property type="entry name" value="RHS repeat-associated core"/>
    <property type="match status" value="1"/>
</dbReference>
<feature type="signal peptide" evidence="1">
    <location>
        <begin position="1"/>
        <end position="18"/>
    </location>
</feature>
<organism evidence="2 3">
    <name type="scientific">Capnocytophaga endodontalis</name>
    <dbReference type="NCBI Taxonomy" id="2708117"/>
    <lineage>
        <taxon>Bacteria</taxon>
        <taxon>Pseudomonadati</taxon>
        <taxon>Bacteroidota</taxon>
        <taxon>Flavobacteriia</taxon>
        <taxon>Flavobacteriales</taxon>
        <taxon>Flavobacteriaceae</taxon>
        <taxon>Capnocytophaga</taxon>
    </lineage>
</organism>
<feature type="chain" id="PRO_5012689927" evidence="1">
    <location>
        <begin position="19"/>
        <end position="270"/>
    </location>
</feature>
<dbReference type="Proteomes" id="UP000197007">
    <property type="component" value="Chromosome"/>
</dbReference>
<dbReference type="AlphaFoldDB" id="A0A1Z4BLD9"/>